<accession>A0A5P1E1K2</accession>
<proteinExistence type="predicted"/>
<keyword evidence="3" id="KW-1185">Reference proteome</keyword>
<dbReference type="Gramene" id="ONK56471">
    <property type="protein sequence ID" value="ONK56471"/>
    <property type="gene ID" value="A4U43_C10F9060"/>
</dbReference>
<dbReference type="Proteomes" id="UP000243459">
    <property type="component" value="Chromosome 10"/>
</dbReference>
<dbReference type="AlphaFoldDB" id="A0A5P1E1K2"/>
<evidence type="ECO:0000256" key="1">
    <source>
        <dbReference type="SAM" id="Coils"/>
    </source>
</evidence>
<protein>
    <submittedName>
        <fullName evidence="2">Uncharacterized protein</fullName>
    </submittedName>
</protein>
<sequence>MMKDRREIVERRLRRRRRRRVREAVEAAVEEAEEEEMRLMLKGQQHMYSSNSMFGTRFTLFIVEAKLRNQRSSIDTRTRDLKVTHAFDVNVPLFLEVPRLMHCTLNNKEDSVKVGALKYDGGFHQEGLYGVNIIGRCLGFVNEDALVNEVAIVLNTFRNELAKIDAQYPDGDTRFLG</sequence>
<keyword evidence="1" id="KW-0175">Coiled coil</keyword>
<organism evidence="2 3">
    <name type="scientific">Asparagus officinalis</name>
    <name type="common">Garden asparagus</name>
    <dbReference type="NCBI Taxonomy" id="4686"/>
    <lineage>
        <taxon>Eukaryota</taxon>
        <taxon>Viridiplantae</taxon>
        <taxon>Streptophyta</taxon>
        <taxon>Embryophyta</taxon>
        <taxon>Tracheophyta</taxon>
        <taxon>Spermatophyta</taxon>
        <taxon>Magnoliopsida</taxon>
        <taxon>Liliopsida</taxon>
        <taxon>Asparagales</taxon>
        <taxon>Asparagaceae</taxon>
        <taxon>Asparagoideae</taxon>
        <taxon>Asparagus</taxon>
    </lineage>
</organism>
<evidence type="ECO:0000313" key="3">
    <source>
        <dbReference type="Proteomes" id="UP000243459"/>
    </source>
</evidence>
<reference evidence="3" key="1">
    <citation type="journal article" date="2017" name="Nat. Commun.">
        <title>The asparagus genome sheds light on the origin and evolution of a young Y chromosome.</title>
        <authorList>
            <person name="Harkess A."/>
            <person name="Zhou J."/>
            <person name="Xu C."/>
            <person name="Bowers J.E."/>
            <person name="Van der Hulst R."/>
            <person name="Ayyampalayam S."/>
            <person name="Mercati F."/>
            <person name="Riccardi P."/>
            <person name="McKain M.R."/>
            <person name="Kakrana A."/>
            <person name="Tang H."/>
            <person name="Ray J."/>
            <person name="Groenendijk J."/>
            <person name="Arikit S."/>
            <person name="Mathioni S.M."/>
            <person name="Nakano M."/>
            <person name="Shan H."/>
            <person name="Telgmann-Rauber A."/>
            <person name="Kanno A."/>
            <person name="Yue Z."/>
            <person name="Chen H."/>
            <person name="Li W."/>
            <person name="Chen Y."/>
            <person name="Xu X."/>
            <person name="Zhang Y."/>
            <person name="Luo S."/>
            <person name="Chen H."/>
            <person name="Gao J."/>
            <person name="Mao Z."/>
            <person name="Pires J.C."/>
            <person name="Luo M."/>
            <person name="Kudrna D."/>
            <person name="Wing R.A."/>
            <person name="Meyers B.C."/>
            <person name="Yi K."/>
            <person name="Kong H."/>
            <person name="Lavrijsen P."/>
            <person name="Sunseri F."/>
            <person name="Falavigna A."/>
            <person name="Ye Y."/>
            <person name="Leebens-Mack J.H."/>
            <person name="Chen G."/>
        </authorList>
    </citation>
    <scope>NUCLEOTIDE SEQUENCE [LARGE SCALE GENOMIC DNA]</scope>
    <source>
        <strain evidence="3">cv. DH0086</strain>
    </source>
</reference>
<gene>
    <name evidence="2" type="ORF">A4U43_C10F9060</name>
</gene>
<name>A0A5P1E1K2_ASPOF</name>
<evidence type="ECO:0000313" key="2">
    <source>
        <dbReference type="EMBL" id="ONK56471.1"/>
    </source>
</evidence>
<feature type="coiled-coil region" evidence="1">
    <location>
        <begin position="15"/>
        <end position="42"/>
    </location>
</feature>
<dbReference type="EMBL" id="CM007390">
    <property type="protein sequence ID" value="ONK56471.1"/>
    <property type="molecule type" value="Genomic_DNA"/>
</dbReference>